<keyword evidence="4" id="KW-0804">Transcription</keyword>
<dbReference type="PROSITE" id="PS50931">
    <property type="entry name" value="HTH_LYSR"/>
    <property type="match status" value="1"/>
</dbReference>
<dbReference type="GO" id="GO:0032993">
    <property type="term" value="C:protein-DNA complex"/>
    <property type="evidence" value="ECO:0007669"/>
    <property type="project" value="TreeGrafter"/>
</dbReference>
<evidence type="ECO:0000256" key="4">
    <source>
        <dbReference type="ARBA" id="ARBA00023163"/>
    </source>
</evidence>
<gene>
    <name evidence="6" type="ORF">Aau02nite_35410</name>
</gene>
<dbReference type="PANTHER" id="PTHR30346">
    <property type="entry name" value="TRANSCRIPTIONAL DUAL REGULATOR HCAR-RELATED"/>
    <property type="match status" value="1"/>
</dbReference>
<dbReference type="SUPFAM" id="SSF53850">
    <property type="entry name" value="Periplasmic binding protein-like II"/>
    <property type="match status" value="1"/>
</dbReference>
<reference evidence="6" key="1">
    <citation type="submission" date="2021-03" db="EMBL/GenBank/DDBJ databases">
        <title>Whole genome shotgun sequence of Actinoplanes auranticolor NBRC 12245.</title>
        <authorList>
            <person name="Komaki H."/>
            <person name="Tamura T."/>
        </authorList>
    </citation>
    <scope>NUCLEOTIDE SEQUENCE</scope>
    <source>
        <strain evidence="6">NBRC 12245</strain>
    </source>
</reference>
<dbReference type="RefSeq" id="WP_212989488.1">
    <property type="nucleotide sequence ID" value="NZ_BAABEA010000008.1"/>
</dbReference>
<feature type="domain" description="HTH lysR-type" evidence="5">
    <location>
        <begin position="4"/>
        <end position="61"/>
    </location>
</feature>
<dbReference type="GO" id="GO:0003700">
    <property type="term" value="F:DNA-binding transcription factor activity"/>
    <property type="evidence" value="ECO:0007669"/>
    <property type="project" value="InterPro"/>
</dbReference>
<dbReference type="EMBL" id="BOQL01000026">
    <property type="protein sequence ID" value="GIM69262.1"/>
    <property type="molecule type" value="Genomic_DNA"/>
</dbReference>
<organism evidence="6 7">
    <name type="scientific">Actinoplanes auranticolor</name>
    <dbReference type="NCBI Taxonomy" id="47988"/>
    <lineage>
        <taxon>Bacteria</taxon>
        <taxon>Bacillati</taxon>
        <taxon>Actinomycetota</taxon>
        <taxon>Actinomycetes</taxon>
        <taxon>Micromonosporales</taxon>
        <taxon>Micromonosporaceae</taxon>
        <taxon>Actinoplanes</taxon>
    </lineage>
</organism>
<keyword evidence="3" id="KW-0238">DNA-binding</keyword>
<evidence type="ECO:0000256" key="1">
    <source>
        <dbReference type="ARBA" id="ARBA00009437"/>
    </source>
</evidence>
<dbReference type="AlphaFoldDB" id="A0A919VMS1"/>
<dbReference type="InterPro" id="IPR000847">
    <property type="entry name" value="LysR_HTH_N"/>
</dbReference>
<dbReference type="Pfam" id="PF03466">
    <property type="entry name" value="LysR_substrate"/>
    <property type="match status" value="1"/>
</dbReference>
<evidence type="ECO:0000313" key="7">
    <source>
        <dbReference type="Proteomes" id="UP000681340"/>
    </source>
</evidence>
<comment type="similarity">
    <text evidence="1">Belongs to the LysR transcriptional regulatory family.</text>
</comment>
<dbReference type="Proteomes" id="UP000681340">
    <property type="component" value="Unassembled WGS sequence"/>
</dbReference>
<evidence type="ECO:0000259" key="5">
    <source>
        <dbReference type="PROSITE" id="PS50931"/>
    </source>
</evidence>
<proteinExistence type="inferred from homology"/>
<evidence type="ECO:0000256" key="3">
    <source>
        <dbReference type="ARBA" id="ARBA00023125"/>
    </source>
</evidence>
<dbReference type="SUPFAM" id="SSF46785">
    <property type="entry name" value="Winged helix' DNA-binding domain"/>
    <property type="match status" value="1"/>
</dbReference>
<keyword evidence="7" id="KW-1185">Reference proteome</keyword>
<name>A0A919VMS1_9ACTN</name>
<dbReference type="InterPro" id="IPR036388">
    <property type="entry name" value="WH-like_DNA-bd_sf"/>
</dbReference>
<dbReference type="InterPro" id="IPR036390">
    <property type="entry name" value="WH_DNA-bd_sf"/>
</dbReference>
<protein>
    <submittedName>
        <fullName evidence="6">LysR family transcriptional regulator</fullName>
    </submittedName>
</protein>
<dbReference type="Gene3D" id="3.40.190.10">
    <property type="entry name" value="Periplasmic binding protein-like II"/>
    <property type="match status" value="2"/>
</dbReference>
<dbReference type="Pfam" id="PF00126">
    <property type="entry name" value="HTH_1"/>
    <property type="match status" value="1"/>
</dbReference>
<dbReference type="PANTHER" id="PTHR30346:SF29">
    <property type="entry name" value="LYSR SUBSTRATE-BINDING"/>
    <property type="match status" value="1"/>
</dbReference>
<dbReference type="Gene3D" id="1.10.10.10">
    <property type="entry name" value="Winged helix-like DNA-binding domain superfamily/Winged helix DNA-binding domain"/>
    <property type="match status" value="1"/>
</dbReference>
<dbReference type="InterPro" id="IPR005119">
    <property type="entry name" value="LysR_subst-bd"/>
</dbReference>
<evidence type="ECO:0000313" key="6">
    <source>
        <dbReference type="EMBL" id="GIM69262.1"/>
    </source>
</evidence>
<comment type="caution">
    <text evidence="6">The sequence shown here is derived from an EMBL/GenBank/DDBJ whole genome shotgun (WGS) entry which is preliminary data.</text>
</comment>
<accession>A0A919VMS1</accession>
<keyword evidence="2" id="KW-0805">Transcription regulation</keyword>
<sequence>MGQIDLRRLRLLRELRDRGTVTAVGSALHMTSSAVSQQLALLAKDVGAPLLEPHGRRVRLTDAAWLLLRHADRLFAQLELAQTELDAYVSGAAATVRVDCFTTAVPALAVPAMARLATDAPRLTLRVREADTEEALDRLLRDETDVVVGLDGEVRADDARFTRTPLLVDPLDVILPAGHPRAATTDLCLADLAEEEWIVPPAGLCRDIALRECALAGFTPRTAHTADSYVSVFALVRAGHGVALAPRMCGADQAPGLTVRAPRAQQPARQVSVFLRHAAVQAPHLRPVVEAFRRAAAELEQSFISA</sequence>
<dbReference type="GO" id="GO:0003677">
    <property type="term" value="F:DNA binding"/>
    <property type="evidence" value="ECO:0007669"/>
    <property type="project" value="UniProtKB-KW"/>
</dbReference>
<evidence type="ECO:0000256" key="2">
    <source>
        <dbReference type="ARBA" id="ARBA00023015"/>
    </source>
</evidence>